<protein>
    <submittedName>
        <fullName evidence="1">Uncharacterized protein</fullName>
    </submittedName>
</protein>
<dbReference type="AlphaFoldDB" id="A0A4Q5LDL1"/>
<gene>
    <name evidence="1" type="ORF">EWM57_05420</name>
</gene>
<comment type="caution">
    <text evidence="1">The sequence shown here is derived from an EMBL/GenBank/DDBJ whole genome shotgun (WGS) entry which is preliminary data.</text>
</comment>
<organism evidence="1 2">
    <name type="scientific">Hymenobacter persicinus</name>
    <dbReference type="NCBI Taxonomy" id="2025506"/>
    <lineage>
        <taxon>Bacteria</taxon>
        <taxon>Pseudomonadati</taxon>
        <taxon>Bacteroidota</taxon>
        <taxon>Cytophagia</taxon>
        <taxon>Cytophagales</taxon>
        <taxon>Hymenobacteraceae</taxon>
        <taxon>Hymenobacter</taxon>
    </lineage>
</organism>
<reference evidence="1 2" key="1">
    <citation type="submission" date="2019-02" db="EMBL/GenBank/DDBJ databases">
        <title>Bacterial novel species isolated from soil.</title>
        <authorList>
            <person name="Jung H.-Y."/>
        </authorList>
    </citation>
    <scope>NUCLEOTIDE SEQUENCE [LARGE SCALE GENOMIC DNA]</scope>
    <source>
        <strain evidence="1 2">1-3-3-3</strain>
    </source>
</reference>
<accession>A0A4Q5LDL1</accession>
<keyword evidence="2" id="KW-1185">Reference proteome</keyword>
<name>A0A4Q5LDL1_9BACT</name>
<dbReference type="Proteomes" id="UP000294155">
    <property type="component" value="Unassembled WGS sequence"/>
</dbReference>
<dbReference type="EMBL" id="SEWE01000008">
    <property type="protein sequence ID" value="RYU81820.1"/>
    <property type="molecule type" value="Genomic_DNA"/>
</dbReference>
<proteinExistence type="predicted"/>
<evidence type="ECO:0000313" key="1">
    <source>
        <dbReference type="EMBL" id="RYU81820.1"/>
    </source>
</evidence>
<dbReference type="RefSeq" id="WP_129920124.1">
    <property type="nucleotide sequence ID" value="NZ_SEWE01000008.1"/>
</dbReference>
<evidence type="ECO:0000313" key="2">
    <source>
        <dbReference type="Proteomes" id="UP000294155"/>
    </source>
</evidence>
<sequence>MVHALRRFVAAHRVNPRQTVVYLTLKRRPFGEGGLFYLTYSYNQVKGPDLPSQFCTVDSTVVLVYGGSENYLT</sequence>